<reference evidence="3" key="1">
    <citation type="journal article" date="2013" name="New Phytol.">
        <title>Comparative genomic and transcriptomic analyses reveal the hemibiotrophic stage shift of Colletotrichum fungi.</title>
        <authorList>
            <person name="Gan P."/>
            <person name="Ikeda K."/>
            <person name="Irieda H."/>
            <person name="Narusaka M."/>
            <person name="O'Connell R.J."/>
            <person name="Narusaka Y."/>
            <person name="Takano Y."/>
            <person name="Kubo Y."/>
            <person name="Shirasu K."/>
        </authorList>
    </citation>
    <scope>NUCLEOTIDE SEQUENCE [LARGE SCALE GENOMIC DNA]</scope>
    <source>
        <strain evidence="3">104-T / ATCC 96160 / CBS 514.97 / LARS 414 / MAFF 240422</strain>
    </source>
</reference>
<reference evidence="3" key="2">
    <citation type="journal article" date="2019" name="Mol. Plant Microbe Interact.">
        <title>Genome sequence resources for four phytopathogenic fungi from the Colletotrichum orbiculare species complex.</title>
        <authorList>
            <person name="Gan P."/>
            <person name="Tsushima A."/>
            <person name="Narusaka M."/>
            <person name="Narusaka Y."/>
            <person name="Takano Y."/>
            <person name="Kubo Y."/>
            <person name="Shirasu K."/>
        </authorList>
    </citation>
    <scope>GENOME REANNOTATION</scope>
    <source>
        <strain evidence="3">104-T / ATCC 96160 / CBS 514.97 / LARS 414 / MAFF 240422</strain>
    </source>
</reference>
<feature type="compositionally biased region" description="Low complexity" evidence="1">
    <location>
        <begin position="61"/>
        <end position="75"/>
    </location>
</feature>
<evidence type="ECO:0000313" key="3">
    <source>
        <dbReference type="Proteomes" id="UP000014480"/>
    </source>
</evidence>
<evidence type="ECO:0000256" key="1">
    <source>
        <dbReference type="SAM" id="MobiDB-lite"/>
    </source>
</evidence>
<feature type="compositionally biased region" description="Basic and acidic residues" evidence="1">
    <location>
        <begin position="78"/>
        <end position="92"/>
    </location>
</feature>
<sequence length="92" mass="10348">MRASPTRCREHLSSEGPLQTRNSGEGKRKAGLEERDKERVSGERNIRRKPTVPGRFPMNPLLPRSSSPPLGLAASIFEPRKAVSRRERSERG</sequence>
<dbReference type="Proteomes" id="UP000014480">
    <property type="component" value="Unassembled WGS sequence"/>
</dbReference>
<feature type="region of interest" description="Disordered" evidence="1">
    <location>
        <begin position="1"/>
        <end position="92"/>
    </location>
</feature>
<organism evidence="2 3">
    <name type="scientific">Colletotrichum orbiculare (strain 104-T / ATCC 96160 / CBS 514.97 / LARS 414 / MAFF 240422)</name>
    <name type="common">Cucumber anthracnose fungus</name>
    <name type="synonym">Colletotrichum lagenarium</name>
    <dbReference type="NCBI Taxonomy" id="1213857"/>
    <lineage>
        <taxon>Eukaryota</taxon>
        <taxon>Fungi</taxon>
        <taxon>Dikarya</taxon>
        <taxon>Ascomycota</taxon>
        <taxon>Pezizomycotina</taxon>
        <taxon>Sordariomycetes</taxon>
        <taxon>Hypocreomycetidae</taxon>
        <taxon>Glomerellales</taxon>
        <taxon>Glomerellaceae</taxon>
        <taxon>Colletotrichum</taxon>
        <taxon>Colletotrichum orbiculare species complex</taxon>
    </lineage>
</organism>
<gene>
    <name evidence="2" type="ORF">Cob_v011536</name>
</gene>
<dbReference type="AlphaFoldDB" id="A0A484FBL5"/>
<evidence type="ECO:0000313" key="2">
    <source>
        <dbReference type="EMBL" id="TDZ15402.1"/>
    </source>
</evidence>
<protein>
    <submittedName>
        <fullName evidence="2">Uncharacterized protein</fullName>
    </submittedName>
</protein>
<dbReference type="EMBL" id="AMCV02000040">
    <property type="protein sequence ID" value="TDZ15402.1"/>
    <property type="molecule type" value="Genomic_DNA"/>
</dbReference>
<feature type="compositionally biased region" description="Basic and acidic residues" evidence="1">
    <location>
        <begin position="24"/>
        <end position="45"/>
    </location>
</feature>
<proteinExistence type="predicted"/>
<keyword evidence="3" id="KW-1185">Reference proteome</keyword>
<name>A0A484FBL5_COLOR</name>
<comment type="caution">
    <text evidence="2">The sequence shown here is derived from an EMBL/GenBank/DDBJ whole genome shotgun (WGS) entry which is preliminary data.</text>
</comment>
<accession>A0A484FBL5</accession>